<dbReference type="RefSeq" id="XP_038050730.1">
    <property type="nucleotide sequence ID" value="XM_038194802.1"/>
</dbReference>
<evidence type="ECO:0000256" key="1">
    <source>
        <dbReference type="ARBA" id="ARBA00004412"/>
    </source>
</evidence>
<dbReference type="InterPro" id="IPR050325">
    <property type="entry name" value="Prot/Nucl_acid_deglycase"/>
</dbReference>
<dbReference type="SUPFAM" id="SSF52317">
    <property type="entry name" value="Class I glutamine amidotransferase-like"/>
    <property type="match status" value="1"/>
</dbReference>
<evidence type="ECO:0000256" key="8">
    <source>
        <dbReference type="ARBA" id="ARBA00044823"/>
    </source>
</evidence>
<dbReference type="GO" id="GO:0019243">
    <property type="term" value="P:methylglyoxal catabolic process to D-lactate via S-lactoyl-glutathione"/>
    <property type="evidence" value="ECO:0007669"/>
    <property type="project" value="TreeGrafter"/>
</dbReference>
<protein>
    <recommendedName>
        <fullName evidence="6">Glutamine amidotransferase-like class 1 domain-containing protein 1</fullName>
    </recommendedName>
    <alternativeName>
        <fullName evidence="8">Ferry endosomal RAB5 effector complex subunit 5</fullName>
    </alternativeName>
    <alternativeName>
        <fullName evidence="7">Parkinson disease 7 domain-containing protein 1</fullName>
    </alternativeName>
</protein>
<dbReference type="GO" id="GO:0005769">
    <property type="term" value="C:early endosome"/>
    <property type="evidence" value="ECO:0007669"/>
    <property type="project" value="UniProtKB-SubCell"/>
</dbReference>
<proteinExistence type="predicted"/>
<dbReference type="CTD" id="347862"/>
<evidence type="ECO:0000256" key="5">
    <source>
        <dbReference type="ARBA" id="ARBA00022753"/>
    </source>
</evidence>
<evidence type="ECO:0000256" key="4">
    <source>
        <dbReference type="ARBA" id="ARBA00022729"/>
    </source>
</evidence>
<keyword evidence="3" id="KW-0964">Secreted</keyword>
<evidence type="ECO:0000256" key="6">
    <source>
        <dbReference type="ARBA" id="ARBA00039189"/>
    </source>
</evidence>
<dbReference type="PANTHER" id="PTHR48094">
    <property type="entry name" value="PROTEIN/NUCLEIC ACID DEGLYCASE DJ-1-RELATED"/>
    <property type="match status" value="1"/>
</dbReference>
<dbReference type="AlphaFoldDB" id="A0A913ZI59"/>
<dbReference type="Gene3D" id="3.40.50.880">
    <property type="match status" value="1"/>
</dbReference>
<dbReference type="CDD" id="cd03141">
    <property type="entry name" value="GATase1_Hsp31_like"/>
    <property type="match status" value="1"/>
</dbReference>
<evidence type="ECO:0000256" key="3">
    <source>
        <dbReference type="ARBA" id="ARBA00022525"/>
    </source>
</evidence>
<keyword evidence="11" id="KW-1185">Reference proteome</keyword>
<evidence type="ECO:0000256" key="9">
    <source>
        <dbReference type="ARBA" id="ARBA00045408"/>
    </source>
</evidence>
<sequence>MAAPGKSSCLLVVSAKDGVPAQSFIHAFTLCHSAFSLQLASPDRKPIDFIEQDESSKRWLSEFKTKPFSTPVRLDTIDASRYAALLVVDSPGALHDLAHDKDLAQILHHFKAEAKPVCAIGMGVAALCCDRDQTGAKWAYCGFSMTAPSVYELARSPTFSSLPIIPEDFIKDNGAIYSASEVDAVHVVVDRHLITGQNEASTLTAVQNLILLCNAKSSKATLK</sequence>
<dbReference type="GO" id="GO:0005576">
    <property type="term" value="C:extracellular region"/>
    <property type="evidence" value="ECO:0007669"/>
    <property type="project" value="UniProtKB-SubCell"/>
</dbReference>
<dbReference type="OMA" id="QKKPVCA"/>
<accession>A0A913ZI59</accession>
<evidence type="ECO:0000256" key="2">
    <source>
        <dbReference type="ARBA" id="ARBA00004613"/>
    </source>
</evidence>
<comment type="subcellular location">
    <subcellularLocation>
        <location evidence="1">Early endosome</location>
    </subcellularLocation>
    <subcellularLocation>
        <location evidence="2">Secreted</location>
    </subcellularLocation>
</comment>
<evidence type="ECO:0000313" key="10">
    <source>
        <dbReference type="EnsemblMetazoa" id="XP_038050730.1"/>
    </source>
</evidence>
<evidence type="ECO:0000313" key="11">
    <source>
        <dbReference type="Proteomes" id="UP000887568"/>
    </source>
</evidence>
<dbReference type="GO" id="GO:0019172">
    <property type="term" value="F:glyoxalase III activity"/>
    <property type="evidence" value="ECO:0007669"/>
    <property type="project" value="TreeGrafter"/>
</dbReference>
<keyword evidence="4" id="KW-0732">Signal</keyword>
<dbReference type="GeneID" id="119723895"/>
<dbReference type="PANTHER" id="PTHR48094:SF18">
    <property type="entry name" value="GLUTAMINE AMIDOTRANSFERASE-LIKE CLASS 1 DOMAIN-CONTAINING PROTEIN 1"/>
    <property type="match status" value="1"/>
</dbReference>
<organism evidence="10 11">
    <name type="scientific">Patiria miniata</name>
    <name type="common">Bat star</name>
    <name type="synonym">Asterina miniata</name>
    <dbReference type="NCBI Taxonomy" id="46514"/>
    <lineage>
        <taxon>Eukaryota</taxon>
        <taxon>Metazoa</taxon>
        <taxon>Echinodermata</taxon>
        <taxon>Eleutherozoa</taxon>
        <taxon>Asterozoa</taxon>
        <taxon>Asteroidea</taxon>
        <taxon>Valvatacea</taxon>
        <taxon>Valvatida</taxon>
        <taxon>Asterinidae</taxon>
        <taxon>Patiria</taxon>
    </lineage>
</organism>
<name>A0A913ZI59_PATMI</name>
<comment type="function">
    <text evidence="9">Component of the FERRY complex (Five-subunit Endosomal Rab5 and RNA/ribosome intermediary). The FERRY complex directly interacts with mRNAs and RAB5A, and functions as a RAB5A effector involved in the localization and the distribution of specific mRNAs most likely by mediating their endosomal transport. The complex recruits mRNAs and ribosomes to early endosomes through direct mRNA-interaction.</text>
</comment>
<evidence type="ECO:0000256" key="7">
    <source>
        <dbReference type="ARBA" id="ARBA00042130"/>
    </source>
</evidence>
<dbReference type="Proteomes" id="UP000887568">
    <property type="component" value="Unplaced"/>
</dbReference>
<dbReference type="OrthoDB" id="543156at2759"/>
<dbReference type="EnsemblMetazoa" id="XM_038194802.1">
    <property type="protein sequence ID" value="XP_038050730.1"/>
    <property type="gene ID" value="LOC119723895"/>
</dbReference>
<dbReference type="InterPro" id="IPR029062">
    <property type="entry name" value="Class_I_gatase-like"/>
</dbReference>
<keyword evidence="5" id="KW-0967">Endosome</keyword>
<reference evidence="10" key="1">
    <citation type="submission" date="2022-11" db="UniProtKB">
        <authorList>
            <consortium name="EnsemblMetazoa"/>
        </authorList>
    </citation>
    <scope>IDENTIFICATION</scope>
</reference>